<dbReference type="InterPro" id="IPR042239">
    <property type="entry name" value="Nop_C"/>
</dbReference>
<dbReference type="PANTHER" id="PTHR10894">
    <property type="entry name" value="NUCLEOLAR PROTEIN 5 NUCLEOLAR PROTEIN NOP5 NOP58"/>
    <property type="match status" value="1"/>
</dbReference>
<evidence type="ECO:0000313" key="3">
    <source>
        <dbReference type="EMBL" id="HGT83617.1"/>
    </source>
</evidence>
<dbReference type="EMBL" id="DSYZ01000145">
    <property type="protein sequence ID" value="HGT83617.1"/>
    <property type="molecule type" value="Genomic_DNA"/>
</dbReference>
<proteinExistence type="predicted"/>
<evidence type="ECO:0000256" key="1">
    <source>
        <dbReference type="SAM" id="Coils"/>
    </source>
</evidence>
<dbReference type="AlphaFoldDB" id="A0A7J3M3R6"/>
<sequence length="257" mass="29405">MRKLYRLWFGVFENELKLAADFKNGFVSAVNKDLIPFNIAEIGTKVLGKDYYRILRRVAIEVAEKKVREEISSDERSLVALVKALDSVEEIINVLKKKKEDLIDDAISERFDEAIEQIKKLRGEIEKEIDAFMAKVAPNLCEVAGAKLGAKLIEKFGSLKKLAFASSNKIQIVGAEKSLYRAIARMKRGKEAKMPKHGIIFLHGFVRNLPKKKRGKMARFLASKISIAAKIDYFRGELEEELAESVRKRYEELRREK</sequence>
<dbReference type="Gene3D" id="1.10.246.90">
    <property type="entry name" value="Nop domain"/>
    <property type="match status" value="1"/>
</dbReference>
<feature type="domain" description="Nop" evidence="2">
    <location>
        <begin position="136"/>
        <end position="255"/>
    </location>
</feature>
<accession>A0A7J3M3R6</accession>
<dbReference type="Gene3D" id="1.10.287.660">
    <property type="entry name" value="Helix hairpin bin"/>
    <property type="match status" value="1"/>
</dbReference>
<evidence type="ECO:0000259" key="2">
    <source>
        <dbReference type="PROSITE" id="PS51358"/>
    </source>
</evidence>
<feature type="coiled-coil region" evidence="1">
    <location>
        <begin position="85"/>
        <end position="135"/>
    </location>
</feature>
<dbReference type="Pfam" id="PF01798">
    <property type="entry name" value="Nop"/>
    <property type="match status" value="1"/>
</dbReference>
<comment type="caution">
    <text evidence="3">The sequence shown here is derived from an EMBL/GenBank/DDBJ whole genome shotgun (WGS) entry which is preliminary data.</text>
</comment>
<dbReference type="InterPro" id="IPR036070">
    <property type="entry name" value="Nop_dom_sf"/>
</dbReference>
<keyword evidence="1" id="KW-0175">Coiled coil</keyword>
<dbReference type="InterPro" id="IPR002687">
    <property type="entry name" value="Nop_dom"/>
</dbReference>
<dbReference type="PANTHER" id="PTHR10894:SF0">
    <property type="entry name" value="NUCLEOLAR PROTEIN 56"/>
    <property type="match status" value="1"/>
</dbReference>
<dbReference type="InterPro" id="IPR029012">
    <property type="entry name" value="Helix_hairpin_bin_sf"/>
</dbReference>
<dbReference type="PROSITE" id="PS51358">
    <property type="entry name" value="NOP"/>
    <property type="match status" value="1"/>
</dbReference>
<protein>
    <submittedName>
        <fullName evidence="3">RNA-processing protein</fullName>
    </submittedName>
</protein>
<dbReference type="SUPFAM" id="SSF89124">
    <property type="entry name" value="Nop domain"/>
    <property type="match status" value="1"/>
</dbReference>
<dbReference type="GO" id="GO:0030515">
    <property type="term" value="F:snoRNA binding"/>
    <property type="evidence" value="ECO:0007669"/>
    <property type="project" value="InterPro"/>
</dbReference>
<name>A0A7J3M3R6_ARCFL</name>
<dbReference type="Gene3D" id="3.30.2150.10">
    <property type="entry name" value="Fibrillarin homologue"/>
    <property type="match status" value="1"/>
</dbReference>
<dbReference type="InterPro" id="IPR045056">
    <property type="entry name" value="Nop56/Nop58"/>
</dbReference>
<dbReference type="GO" id="GO:0031428">
    <property type="term" value="C:box C/D methylation guide snoRNP complex"/>
    <property type="evidence" value="ECO:0007669"/>
    <property type="project" value="InterPro"/>
</dbReference>
<reference evidence="3" key="1">
    <citation type="journal article" date="2020" name="mSystems">
        <title>Genome- and Community-Level Interaction Insights into Carbon Utilization and Element Cycling Functions of Hydrothermarchaeota in Hydrothermal Sediment.</title>
        <authorList>
            <person name="Zhou Z."/>
            <person name="Liu Y."/>
            <person name="Xu W."/>
            <person name="Pan J."/>
            <person name="Luo Z.H."/>
            <person name="Li M."/>
        </authorList>
    </citation>
    <scope>NUCLEOTIDE SEQUENCE [LARGE SCALE GENOMIC DNA]</scope>
    <source>
        <strain evidence="3">SpSt-587</strain>
    </source>
</reference>
<organism evidence="3">
    <name type="scientific">Archaeoglobus fulgidus</name>
    <dbReference type="NCBI Taxonomy" id="2234"/>
    <lineage>
        <taxon>Archaea</taxon>
        <taxon>Methanobacteriati</taxon>
        <taxon>Methanobacteriota</taxon>
        <taxon>Archaeoglobi</taxon>
        <taxon>Archaeoglobales</taxon>
        <taxon>Archaeoglobaceae</taxon>
        <taxon>Archaeoglobus</taxon>
    </lineage>
</organism>
<gene>
    <name evidence="3" type="ORF">ENT52_07840</name>
</gene>